<dbReference type="GO" id="GO:0000160">
    <property type="term" value="P:phosphorelay signal transduction system"/>
    <property type="evidence" value="ECO:0007669"/>
    <property type="project" value="InterPro"/>
</dbReference>
<dbReference type="PANTHER" id="PTHR35807:SF1">
    <property type="entry name" value="TRANSCRIPTIONAL REGULATOR REDD"/>
    <property type="match status" value="1"/>
</dbReference>
<evidence type="ECO:0000256" key="6">
    <source>
        <dbReference type="SAM" id="MobiDB-lite"/>
    </source>
</evidence>
<feature type="domain" description="OmpR/PhoB-type" evidence="7">
    <location>
        <begin position="19"/>
        <end position="129"/>
    </location>
</feature>
<evidence type="ECO:0000256" key="2">
    <source>
        <dbReference type="ARBA" id="ARBA00023015"/>
    </source>
</evidence>
<dbReference type="SUPFAM" id="SSF46894">
    <property type="entry name" value="C-terminal effector domain of the bipartite response regulators"/>
    <property type="match status" value="1"/>
</dbReference>
<dbReference type="EMBL" id="SMKY01000397">
    <property type="protein sequence ID" value="TDD63691.1"/>
    <property type="molecule type" value="Genomic_DNA"/>
</dbReference>
<keyword evidence="9" id="KW-1185">Reference proteome</keyword>
<dbReference type="GO" id="GO:0003677">
    <property type="term" value="F:DNA binding"/>
    <property type="evidence" value="ECO:0007669"/>
    <property type="project" value="UniProtKB-UniRule"/>
</dbReference>
<dbReference type="Gene3D" id="1.25.40.10">
    <property type="entry name" value="Tetratricopeptide repeat domain"/>
    <property type="match status" value="1"/>
</dbReference>
<dbReference type="SMART" id="SM01043">
    <property type="entry name" value="BTAD"/>
    <property type="match status" value="1"/>
</dbReference>
<dbReference type="Gene3D" id="1.10.10.10">
    <property type="entry name" value="Winged helix-like DNA-binding domain superfamily/Winged helix DNA-binding domain"/>
    <property type="match status" value="1"/>
</dbReference>
<evidence type="ECO:0000256" key="1">
    <source>
        <dbReference type="ARBA" id="ARBA00005820"/>
    </source>
</evidence>
<evidence type="ECO:0000313" key="8">
    <source>
        <dbReference type="EMBL" id="TDD63691.1"/>
    </source>
</evidence>
<dbReference type="CDD" id="cd15831">
    <property type="entry name" value="BTAD"/>
    <property type="match status" value="1"/>
</dbReference>
<evidence type="ECO:0000259" key="7">
    <source>
        <dbReference type="PROSITE" id="PS51755"/>
    </source>
</evidence>
<proteinExistence type="inferred from homology"/>
<feature type="non-terminal residue" evidence="8">
    <location>
        <position position="280"/>
    </location>
</feature>
<dbReference type="Proteomes" id="UP000295578">
    <property type="component" value="Unassembled WGS sequence"/>
</dbReference>
<keyword evidence="3 5" id="KW-0238">DNA-binding</keyword>
<dbReference type="SUPFAM" id="SSF48452">
    <property type="entry name" value="TPR-like"/>
    <property type="match status" value="1"/>
</dbReference>
<comment type="similarity">
    <text evidence="1">Belongs to the AfsR/DnrI/RedD regulatory family.</text>
</comment>
<gene>
    <name evidence="8" type="ORF">E1293_42640</name>
</gene>
<dbReference type="InterPro" id="IPR051677">
    <property type="entry name" value="AfsR-DnrI-RedD_regulator"/>
</dbReference>
<protein>
    <recommendedName>
        <fullName evidence="7">OmpR/PhoB-type domain-containing protein</fullName>
    </recommendedName>
</protein>
<evidence type="ECO:0000313" key="9">
    <source>
        <dbReference type="Proteomes" id="UP000295578"/>
    </source>
</evidence>
<sequence length="280" mass="30323">MVRQPNKQHETPASANRDANPRQPGNTSFQVLGRLCIRTGQTDVPPPRSHILQGLLGALLLAQGEPLRTERLTRLVWADRAELTSRESVHVGISRLRKWLTRLGDGAPSIDYADGYRLAVPGCGLDLSRFRELAGQARTIDEPGPRCALLVAALELRRGPVLAGMRQLDRADILLRSVEQDVREAVMDLAATAPHAEGTEPAIAAVGALAGDLPFDEPLHAALIDLLAAGGQPAEALNAYRRLSERLADELGVEPSREVQEAYLRVLAHERPFTPVPAPG</sequence>
<keyword evidence="4" id="KW-0804">Transcription</keyword>
<feature type="DNA-binding region" description="OmpR/PhoB-type" evidence="5">
    <location>
        <begin position="19"/>
        <end position="129"/>
    </location>
</feature>
<dbReference type="AlphaFoldDB" id="A0A4R4ZWT9"/>
<keyword evidence="2" id="KW-0805">Transcription regulation</keyword>
<name>A0A4R4ZWT9_9ACTN</name>
<comment type="caution">
    <text evidence="8">The sequence shown here is derived from an EMBL/GenBank/DDBJ whole genome shotgun (WGS) entry which is preliminary data.</text>
</comment>
<dbReference type="InterPro" id="IPR036388">
    <property type="entry name" value="WH-like_DNA-bd_sf"/>
</dbReference>
<dbReference type="InterPro" id="IPR016032">
    <property type="entry name" value="Sig_transdc_resp-reg_C-effctor"/>
</dbReference>
<feature type="region of interest" description="Disordered" evidence="6">
    <location>
        <begin position="1"/>
        <end position="25"/>
    </location>
</feature>
<evidence type="ECO:0000256" key="3">
    <source>
        <dbReference type="ARBA" id="ARBA00023125"/>
    </source>
</evidence>
<dbReference type="PROSITE" id="PS51755">
    <property type="entry name" value="OMPR_PHOB"/>
    <property type="match status" value="1"/>
</dbReference>
<accession>A0A4R4ZWT9</accession>
<dbReference type="InterPro" id="IPR011990">
    <property type="entry name" value="TPR-like_helical_dom_sf"/>
</dbReference>
<dbReference type="Pfam" id="PF03704">
    <property type="entry name" value="BTAD"/>
    <property type="match status" value="1"/>
</dbReference>
<reference evidence="8 9" key="1">
    <citation type="submission" date="2019-03" db="EMBL/GenBank/DDBJ databases">
        <title>Draft genome sequences of novel Actinobacteria.</title>
        <authorList>
            <person name="Sahin N."/>
            <person name="Ay H."/>
            <person name="Saygin H."/>
        </authorList>
    </citation>
    <scope>NUCLEOTIDE SEQUENCE [LARGE SCALE GENOMIC DNA]</scope>
    <source>
        <strain evidence="8 9">DSM 45941</strain>
    </source>
</reference>
<dbReference type="InterPro" id="IPR005158">
    <property type="entry name" value="BTAD"/>
</dbReference>
<dbReference type="PANTHER" id="PTHR35807">
    <property type="entry name" value="TRANSCRIPTIONAL REGULATOR REDD-RELATED"/>
    <property type="match status" value="1"/>
</dbReference>
<organism evidence="8 9">
    <name type="scientific">Actinomadura darangshiensis</name>
    <dbReference type="NCBI Taxonomy" id="705336"/>
    <lineage>
        <taxon>Bacteria</taxon>
        <taxon>Bacillati</taxon>
        <taxon>Actinomycetota</taxon>
        <taxon>Actinomycetes</taxon>
        <taxon>Streptosporangiales</taxon>
        <taxon>Thermomonosporaceae</taxon>
        <taxon>Actinomadura</taxon>
    </lineage>
</organism>
<evidence type="ECO:0000256" key="5">
    <source>
        <dbReference type="PROSITE-ProRule" id="PRU01091"/>
    </source>
</evidence>
<dbReference type="GO" id="GO:0006355">
    <property type="term" value="P:regulation of DNA-templated transcription"/>
    <property type="evidence" value="ECO:0007669"/>
    <property type="project" value="InterPro"/>
</dbReference>
<dbReference type="InterPro" id="IPR001867">
    <property type="entry name" value="OmpR/PhoB-type_DNA-bd"/>
</dbReference>
<evidence type="ECO:0000256" key="4">
    <source>
        <dbReference type="ARBA" id="ARBA00023163"/>
    </source>
</evidence>